<evidence type="ECO:0000313" key="3">
    <source>
        <dbReference type="Proteomes" id="UP000636479"/>
    </source>
</evidence>
<dbReference type="Pfam" id="PF10791">
    <property type="entry name" value="F1F0-ATPsyn_F"/>
    <property type="match status" value="1"/>
</dbReference>
<name>A0A8H6VSC9_9AGAR</name>
<feature type="region of interest" description="Disordered" evidence="1">
    <location>
        <begin position="223"/>
        <end position="253"/>
    </location>
</feature>
<gene>
    <name evidence="2" type="ORF">MIND_01249100</name>
</gene>
<organism evidence="2 3">
    <name type="scientific">Mycena indigotica</name>
    <dbReference type="NCBI Taxonomy" id="2126181"/>
    <lineage>
        <taxon>Eukaryota</taxon>
        <taxon>Fungi</taxon>
        <taxon>Dikarya</taxon>
        <taxon>Basidiomycota</taxon>
        <taxon>Agaricomycotina</taxon>
        <taxon>Agaricomycetes</taxon>
        <taxon>Agaricomycetidae</taxon>
        <taxon>Agaricales</taxon>
        <taxon>Marasmiineae</taxon>
        <taxon>Mycenaceae</taxon>
        <taxon>Mycena</taxon>
    </lineage>
</organism>
<dbReference type="Proteomes" id="UP000636479">
    <property type="component" value="Unassembled WGS sequence"/>
</dbReference>
<dbReference type="EMBL" id="JACAZF010000012">
    <property type="protein sequence ID" value="KAF7292217.1"/>
    <property type="molecule type" value="Genomic_DNA"/>
</dbReference>
<comment type="caution">
    <text evidence="2">The sequence shown here is derived from an EMBL/GenBank/DDBJ whole genome shotgun (WGS) entry which is preliminary data.</text>
</comment>
<dbReference type="RefSeq" id="XP_037214944.1">
    <property type="nucleotide sequence ID" value="XM_037368976.1"/>
</dbReference>
<dbReference type="AlphaFoldDB" id="A0A8H6VSC9"/>
<reference evidence="2" key="1">
    <citation type="submission" date="2020-05" db="EMBL/GenBank/DDBJ databases">
        <title>Mycena genomes resolve the evolution of fungal bioluminescence.</title>
        <authorList>
            <person name="Tsai I.J."/>
        </authorList>
    </citation>
    <scope>NUCLEOTIDE SEQUENCE</scope>
    <source>
        <strain evidence="2">171206Taipei</strain>
    </source>
</reference>
<dbReference type="GO" id="GO:0046933">
    <property type="term" value="F:proton-transporting ATP synthase activity, rotational mechanism"/>
    <property type="evidence" value="ECO:0007669"/>
    <property type="project" value="TreeGrafter"/>
</dbReference>
<protein>
    <submittedName>
        <fullName evidence="2">ATP synthase subunit f, mitochondrial</fullName>
    </submittedName>
</protein>
<evidence type="ECO:0000256" key="1">
    <source>
        <dbReference type="SAM" id="MobiDB-lite"/>
    </source>
</evidence>
<evidence type="ECO:0000313" key="2">
    <source>
        <dbReference type="EMBL" id="KAF7292217.1"/>
    </source>
</evidence>
<keyword evidence="3" id="KW-1185">Reference proteome</keyword>
<dbReference type="PANTHER" id="PTHR28161:SF1">
    <property type="entry name" value="ATP SYNTHASE SUBUNIT F, MITOCHONDRIAL"/>
    <property type="match status" value="1"/>
</dbReference>
<dbReference type="PANTHER" id="PTHR28161">
    <property type="entry name" value="ATP SYNTHASE SUBUNIT F, MITOCHONDRIAL"/>
    <property type="match status" value="1"/>
</dbReference>
<accession>A0A8H6VSC9</accession>
<sequence>MHASLIRRSLGGLVPPQNRHPPSSLCSGDSAGPLGPLVSFYSKLPKGRAPAPAVAGVKGRLFSGKNASAKPVLALIGGLWLVGYTLDYQRACYGPSSTTVMLTYSLLPPPSFQPLVSFSPVHLTQEQRALDVVPRVVLIQVERMPALSPLHPVVEAASTPSACAHTNGALHSSVIYPVDVQSHPLLSLTLNPVPPSSSIDTVCGQQRMCQRTSREVLLALPPSPTVRSASDERGGAWVKELAEDGTHAPAASG</sequence>
<dbReference type="OrthoDB" id="5561579at2759"/>
<dbReference type="InterPro" id="IPR019727">
    <property type="entry name" value="ATP_synth_F0_fsu_mt_fun"/>
</dbReference>
<feature type="compositionally biased region" description="Basic and acidic residues" evidence="1">
    <location>
        <begin position="229"/>
        <end position="246"/>
    </location>
</feature>
<dbReference type="GeneID" id="59351492"/>
<proteinExistence type="predicted"/>